<name>A0A2W7MRW9_9BACI</name>
<protein>
    <submittedName>
        <fullName evidence="1">Uncharacterized protein</fullName>
    </submittedName>
</protein>
<sequence length="50" mass="5663">MARVITTLFKRGLVICGHLNKGEITSLKEEGWVCEKRPNINKHGISVKEK</sequence>
<evidence type="ECO:0000313" key="1">
    <source>
        <dbReference type="EMBL" id="PZX07924.1"/>
    </source>
</evidence>
<proteinExistence type="predicted"/>
<accession>A0A2W7MRW9</accession>
<keyword evidence="2" id="KW-1185">Reference proteome</keyword>
<dbReference type="RefSeq" id="WP_170122317.1">
    <property type="nucleotide sequence ID" value="NZ_QKZI01000001.1"/>
</dbReference>
<gene>
    <name evidence="1" type="ORF">C7437_1011046</name>
</gene>
<dbReference type="EMBL" id="QKZI01000001">
    <property type="protein sequence ID" value="PZX07924.1"/>
    <property type="molecule type" value="Genomic_DNA"/>
</dbReference>
<reference evidence="1 2" key="1">
    <citation type="submission" date="2018-06" db="EMBL/GenBank/DDBJ databases">
        <title>Genomic Encyclopedia of Type Strains, Phase IV (KMG-IV): sequencing the most valuable type-strain genomes for metagenomic binning, comparative biology and taxonomic classification.</title>
        <authorList>
            <person name="Goeker M."/>
        </authorList>
    </citation>
    <scope>NUCLEOTIDE SEQUENCE [LARGE SCALE GENOMIC DNA]</scope>
    <source>
        <strain evidence="1 2">DSM 5</strain>
    </source>
</reference>
<dbReference type="AlphaFoldDB" id="A0A2W7MRW9"/>
<comment type="caution">
    <text evidence="1">The sequence shown here is derived from an EMBL/GenBank/DDBJ whole genome shotgun (WGS) entry which is preliminary data.</text>
</comment>
<organism evidence="1 2">
    <name type="scientific">Psychrobacillus insolitus</name>
    <dbReference type="NCBI Taxonomy" id="1461"/>
    <lineage>
        <taxon>Bacteria</taxon>
        <taxon>Bacillati</taxon>
        <taxon>Bacillota</taxon>
        <taxon>Bacilli</taxon>
        <taxon>Bacillales</taxon>
        <taxon>Bacillaceae</taxon>
        <taxon>Psychrobacillus</taxon>
    </lineage>
</organism>
<dbReference type="Proteomes" id="UP000248646">
    <property type="component" value="Unassembled WGS sequence"/>
</dbReference>
<evidence type="ECO:0000313" key="2">
    <source>
        <dbReference type="Proteomes" id="UP000248646"/>
    </source>
</evidence>